<dbReference type="EMBL" id="VCAZ01000032">
    <property type="protein sequence ID" value="TSL47657.1"/>
    <property type="molecule type" value="Genomic_DNA"/>
</dbReference>
<organism evidence="3 4">
    <name type="scientific">Bagarius yarrelli</name>
    <name type="common">Goonch</name>
    <name type="synonym">Bagrus yarrelli</name>
    <dbReference type="NCBI Taxonomy" id="175774"/>
    <lineage>
        <taxon>Eukaryota</taxon>
        <taxon>Metazoa</taxon>
        <taxon>Chordata</taxon>
        <taxon>Craniata</taxon>
        <taxon>Vertebrata</taxon>
        <taxon>Euteleostomi</taxon>
        <taxon>Actinopterygii</taxon>
        <taxon>Neopterygii</taxon>
        <taxon>Teleostei</taxon>
        <taxon>Ostariophysi</taxon>
        <taxon>Siluriformes</taxon>
        <taxon>Sisoridae</taxon>
        <taxon>Sisorinae</taxon>
        <taxon>Bagarius</taxon>
    </lineage>
</organism>
<dbReference type="Proteomes" id="UP000319801">
    <property type="component" value="Unassembled WGS sequence"/>
</dbReference>
<evidence type="ECO:0000313" key="3">
    <source>
        <dbReference type="EMBL" id="TSL47657.1"/>
    </source>
</evidence>
<reference evidence="3 4" key="1">
    <citation type="journal article" date="2019" name="Genome Biol. Evol.">
        <title>Whole-Genome Sequencing of the Giant Devil Catfish, Bagarius yarrelli.</title>
        <authorList>
            <person name="Jiang W."/>
            <person name="Lv Y."/>
            <person name="Cheng L."/>
            <person name="Yang K."/>
            <person name="Chao B."/>
            <person name="Wang X."/>
            <person name="Li Y."/>
            <person name="Pan X."/>
            <person name="You X."/>
            <person name="Zhang Y."/>
            <person name="Yang J."/>
            <person name="Li J."/>
            <person name="Zhang X."/>
            <person name="Liu S."/>
            <person name="Sun C."/>
            <person name="Yang J."/>
            <person name="Shi Q."/>
        </authorList>
    </citation>
    <scope>NUCLEOTIDE SEQUENCE [LARGE SCALE GENOMIC DNA]</scope>
    <source>
        <strain evidence="3">JWS20170419001</strain>
        <tissue evidence="3">Muscle</tissue>
    </source>
</reference>
<dbReference type="InterPro" id="IPR004827">
    <property type="entry name" value="bZIP"/>
</dbReference>
<dbReference type="AlphaFoldDB" id="A0A556TZN9"/>
<keyword evidence="4" id="KW-1185">Reference proteome</keyword>
<dbReference type="PRINTS" id="PR00042">
    <property type="entry name" value="LEUZIPPRFOS"/>
</dbReference>
<dbReference type="PANTHER" id="PTHR23351">
    <property type="entry name" value="FOS TRANSCRIPTION FACTOR-RELATED"/>
    <property type="match status" value="1"/>
</dbReference>
<evidence type="ECO:0000313" key="4">
    <source>
        <dbReference type="Proteomes" id="UP000319801"/>
    </source>
</evidence>
<dbReference type="GO" id="GO:0000981">
    <property type="term" value="F:DNA-binding transcription factor activity, RNA polymerase II-specific"/>
    <property type="evidence" value="ECO:0007669"/>
    <property type="project" value="TreeGrafter"/>
</dbReference>
<name>A0A556TZN9_BAGYA</name>
<sequence>MSLHPAVDRCGSPAPRSHRRAQSRDDIERRTKRREKNRVAAQRSRNRQTQRADQLHEAYECLVQQNRLLKKEVQLLLEEQRCLADSLKLHEPLCPVLNGTVLPGTRPAEGLPL</sequence>
<dbReference type="InterPro" id="IPR046347">
    <property type="entry name" value="bZIP_sf"/>
</dbReference>
<evidence type="ECO:0000259" key="2">
    <source>
        <dbReference type="PROSITE" id="PS50217"/>
    </source>
</evidence>
<accession>A0A556TZN9</accession>
<comment type="caution">
    <text evidence="3">The sequence shown here is derived from an EMBL/GenBank/DDBJ whole genome shotgun (WGS) entry which is preliminary data.</text>
</comment>
<dbReference type="PROSITE" id="PS00036">
    <property type="entry name" value="BZIP_BASIC"/>
    <property type="match status" value="1"/>
</dbReference>
<evidence type="ECO:0000256" key="1">
    <source>
        <dbReference type="SAM" id="MobiDB-lite"/>
    </source>
</evidence>
<dbReference type="PROSITE" id="PS50217">
    <property type="entry name" value="BZIP"/>
    <property type="match status" value="1"/>
</dbReference>
<dbReference type="PANTHER" id="PTHR23351:SF13">
    <property type="entry name" value="BASIC LEUCINE ZIPPER TRANSCRIPTIONAL FACTOR ATF-LIKE 3"/>
    <property type="match status" value="1"/>
</dbReference>
<dbReference type="GO" id="GO:0000978">
    <property type="term" value="F:RNA polymerase II cis-regulatory region sequence-specific DNA binding"/>
    <property type="evidence" value="ECO:0007669"/>
    <property type="project" value="TreeGrafter"/>
</dbReference>
<gene>
    <name evidence="3" type="ORF">Baya_7238</name>
</gene>
<dbReference type="SUPFAM" id="SSF57959">
    <property type="entry name" value="Leucine zipper domain"/>
    <property type="match status" value="1"/>
</dbReference>
<dbReference type="OrthoDB" id="295274at2759"/>
<protein>
    <submittedName>
        <fullName evidence="3">Basic leucine zipper transcriptional factor ATF-like 3</fullName>
    </submittedName>
</protein>
<feature type="region of interest" description="Disordered" evidence="1">
    <location>
        <begin position="1"/>
        <end position="53"/>
    </location>
</feature>
<dbReference type="Gene3D" id="1.20.5.170">
    <property type="match status" value="1"/>
</dbReference>
<dbReference type="InterPro" id="IPR000837">
    <property type="entry name" value="AP-1"/>
</dbReference>
<dbReference type="Pfam" id="PF00170">
    <property type="entry name" value="bZIP_1"/>
    <property type="match status" value="1"/>
</dbReference>
<feature type="domain" description="BZIP" evidence="2">
    <location>
        <begin position="27"/>
        <end position="90"/>
    </location>
</feature>
<proteinExistence type="predicted"/>
<dbReference type="SMART" id="SM00338">
    <property type="entry name" value="BRLZ"/>
    <property type="match status" value="1"/>
</dbReference>
<dbReference type="GO" id="GO:0005634">
    <property type="term" value="C:nucleus"/>
    <property type="evidence" value="ECO:0007669"/>
    <property type="project" value="TreeGrafter"/>
</dbReference>